<dbReference type="RefSeq" id="WP_408624935.1">
    <property type="nucleotide sequence ID" value="NZ_JBEQCT010000009.1"/>
</dbReference>
<reference evidence="2 3" key="1">
    <citation type="journal article" date="2013" name="Int. J. Syst. Evol. Microbiol.">
        <title>Celerinatantimonas yamalensis sp. nov., a cold-adapted diazotrophic bacterium from a cold permafrost brine.</title>
        <authorList>
            <person name="Shcherbakova V."/>
            <person name="Chuvilskaya N."/>
            <person name="Rivkina E."/>
            <person name="Demidov N."/>
            <person name="Uchaeva V."/>
            <person name="Suetin S."/>
            <person name="Suzina N."/>
            <person name="Gilichinsky D."/>
        </authorList>
    </citation>
    <scope>NUCLEOTIDE SEQUENCE [LARGE SCALE GENOMIC DNA]</scope>
    <source>
        <strain evidence="2 3">C7</strain>
    </source>
</reference>
<name>A0ABW9GDR0_9GAMM</name>
<dbReference type="EMBL" id="JBEQCT010000009">
    <property type="protein sequence ID" value="MFM2486636.1"/>
    <property type="molecule type" value="Genomic_DNA"/>
</dbReference>
<comment type="caution">
    <text evidence="2">The sequence shown here is derived from an EMBL/GenBank/DDBJ whole genome shotgun (WGS) entry which is preliminary data.</text>
</comment>
<evidence type="ECO:0000313" key="3">
    <source>
        <dbReference type="Proteomes" id="UP001629953"/>
    </source>
</evidence>
<dbReference type="NCBIfam" id="TIGR04219">
    <property type="entry name" value="OMP_w_GlyGly"/>
    <property type="match status" value="1"/>
</dbReference>
<gene>
    <name evidence="2" type="ORF">ABUE30_16510</name>
</gene>
<proteinExistence type="predicted"/>
<evidence type="ECO:0000313" key="2">
    <source>
        <dbReference type="EMBL" id="MFM2486636.1"/>
    </source>
</evidence>
<evidence type="ECO:0000256" key="1">
    <source>
        <dbReference type="SAM" id="SignalP"/>
    </source>
</evidence>
<accession>A0ABW9GDR0</accession>
<sequence length="231" mass="25353">MKKFAAMTVFAVSSLLASSLAQADTLGVNAGIDFWSTSHNGESVKKDGSTYNPDFGTNFRPGVYIALEHPIPLIPNVMFRYQNLDTSGKANGTNITSDQKMYDGVLYYQLFDNPAFGFDYGLNIKHFQGTVSGIGASKDYTKTMPTLYLAANINIPMTGIQVFGNTSNVSFDGTRISDSEIGVSYDFLPLVVSTLQLRAGYRVLDMRLKDVENMNLEQTAQGWFMGIGAHF</sequence>
<keyword evidence="1" id="KW-0732">Signal</keyword>
<feature type="chain" id="PRO_5047150023" evidence="1">
    <location>
        <begin position="24"/>
        <end position="231"/>
    </location>
</feature>
<protein>
    <submittedName>
        <fullName evidence="2">TIGR04219 family outer membrane beta-barrel protein</fullName>
    </submittedName>
</protein>
<organism evidence="2 3">
    <name type="scientific">Celerinatantimonas yamalensis</name>
    <dbReference type="NCBI Taxonomy" id="559956"/>
    <lineage>
        <taxon>Bacteria</taxon>
        <taxon>Pseudomonadati</taxon>
        <taxon>Pseudomonadota</taxon>
        <taxon>Gammaproteobacteria</taxon>
        <taxon>Celerinatantimonadaceae</taxon>
        <taxon>Celerinatantimonas</taxon>
    </lineage>
</organism>
<keyword evidence="3" id="KW-1185">Reference proteome</keyword>
<feature type="signal peptide" evidence="1">
    <location>
        <begin position="1"/>
        <end position="23"/>
    </location>
</feature>
<dbReference type="InterPro" id="IPR026387">
    <property type="entry name" value="OMP_w_GlyGly"/>
</dbReference>
<dbReference type="Proteomes" id="UP001629953">
    <property type="component" value="Unassembled WGS sequence"/>
</dbReference>